<gene>
    <name evidence="2" type="ORF">SAMN05443529_11647</name>
</gene>
<dbReference type="Gene3D" id="3.40.630.30">
    <property type="match status" value="1"/>
</dbReference>
<dbReference type="GO" id="GO:0016747">
    <property type="term" value="F:acyltransferase activity, transferring groups other than amino-acyl groups"/>
    <property type="evidence" value="ECO:0007669"/>
    <property type="project" value="InterPro"/>
</dbReference>
<dbReference type="Pfam" id="PF13302">
    <property type="entry name" value="Acetyltransf_3"/>
    <property type="match status" value="1"/>
</dbReference>
<keyword evidence="2" id="KW-0808">Transferase</keyword>
<dbReference type="InterPro" id="IPR016181">
    <property type="entry name" value="Acyl_CoA_acyltransferase"/>
</dbReference>
<dbReference type="OrthoDB" id="9785602at2"/>
<proteinExistence type="predicted"/>
<protein>
    <submittedName>
        <fullName evidence="2">Ribosomal-protein-alanine N-acetyltransferase</fullName>
    </submittedName>
</protein>
<evidence type="ECO:0000313" key="3">
    <source>
        <dbReference type="Proteomes" id="UP000198656"/>
    </source>
</evidence>
<organism evidence="2 3">
    <name type="scientific">Desulfosporosinus hippei DSM 8344</name>
    <dbReference type="NCBI Taxonomy" id="1121419"/>
    <lineage>
        <taxon>Bacteria</taxon>
        <taxon>Bacillati</taxon>
        <taxon>Bacillota</taxon>
        <taxon>Clostridia</taxon>
        <taxon>Eubacteriales</taxon>
        <taxon>Desulfitobacteriaceae</taxon>
        <taxon>Desulfosporosinus</taxon>
    </lineage>
</organism>
<accession>A0A1G8E477</accession>
<evidence type="ECO:0000259" key="1">
    <source>
        <dbReference type="Pfam" id="PF13302"/>
    </source>
</evidence>
<dbReference type="RefSeq" id="WP_143015536.1">
    <property type="nucleotide sequence ID" value="NZ_FNCP01000016.1"/>
</dbReference>
<dbReference type="InterPro" id="IPR000182">
    <property type="entry name" value="GNAT_dom"/>
</dbReference>
<keyword evidence="3" id="KW-1185">Reference proteome</keyword>
<dbReference type="SUPFAM" id="SSF55729">
    <property type="entry name" value="Acyl-CoA N-acyltransferases (Nat)"/>
    <property type="match status" value="1"/>
</dbReference>
<reference evidence="3" key="1">
    <citation type="submission" date="2016-10" db="EMBL/GenBank/DDBJ databases">
        <authorList>
            <person name="Varghese N."/>
            <person name="Submissions S."/>
        </authorList>
    </citation>
    <scope>NUCLEOTIDE SEQUENCE [LARGE SCALE GENOMIC DNA]</scope>
    <source>
        <strain evidence="3">DSM 8344</strain>
    </source>
</reference>
<dbReference type="Proteomes" id="UP000198656">
    <property type="component" value="Unassembled WGS sequence"/>
</dbReference>
<sequence length="90" mass="10245">MVFLVNAAVKLDTVYDLPGQTQYLTWPPHSNVNVSADVLEDWIGKYENDSFYQWAIVLKENGQEPIGSISIVRMDERIAMVHVGYCIGKR</sequence>
<name>A0A1G8E477_9FIRM</name>
<dbReference type="AlphaFoldDB" id="A0A1G8E477"/>
<evidence type="ECO:0000313" key="2">
    <source>
        <dbReference type="EMBL" id="SDH64655.1"/>
    </source>
</evidence>
<feature type="domain" description="N-acetyltransferase" evidence="1">
    <location>
        <begin position="21"/>
        <end position="89"/>
    </location>
</feature>
<dbReference type="STRING" id="1121419.SAMN05443529_11647"/>
<dbReference type="EMBL" id="FNCP01000016">
    <property type="protein sequence ID" value="SDH64655.1"/>
    <property type="molecule type" value="Genomic_DNA"/>
</dbReference>